<dbReference type="Proteomes" id="UP000095283">
    <property type="component" value="Unplaced"/>
</dbReference>
<keyword evidence="1" id="KW-1185">Reference proteome</keyword>
<evidence type="ECO:0000313" key="2">
    <source>
        <dbReference type="WBParaSite" id="Hba_09610"/>
    </source>
</evidence>
<evidence type="ECO:0000313" key="1">
    <source>
        <dbReference type="Proteomes" id="UP000095283"/>
    </source>
</evidence>
<organism evidence="1 2">
    <name type="scientific">Heterorhabditis bacteriophora</name>
    <name type="common">Entomopathogenic nematode worm</name>
    <dbReference type="NCBI Taxonomy" id="37862"/>
    <lineage>
        <taxon>Eukaryota</taxon>
        <taxon>Metazoa</taxon>
        <taxon>Ecdysozoa</taxon>
        <taxon>Nematoda</taxon>
        <taxon>Chromadorea</taxon>
        <taxon>Rhabditida</taxon>
        <taxon>Rhabditina</taxon>
        <taxon>Rhabditomorpha</taxon>
        <taxon>Strongyloidea</taxon>
        <taxon>Heterorhabditidae</taxon>
        <taxon>Heterorhabditis</taxon>
    </lineage>
</organism>
<name>A0A1I7WWN4_HETBA</name>
<dbReference type="WBParaSite" id="Hba_09610">
    <property type="protein sequence ID" value="Hba_09610"/>
    <property type="gene ID" value="Hba_09610"/>
</dbReference>
<protein>
    <submittedName>
        <fullName evidence="2">Uncharacterized protein</fullName>
    </submittedName>
</protein>
<reference evidence="2" key="1">
    <citation type="submission" date="2016-11" db="UniProtKB">
        <authorList>
            <consortium name="WormBaseParasite"/>
        </authorList>
    </citation>
    <scope>IDENTIFICATION</scope>
</reference>
<dbReference type="AlphaFoldDB" id="A0A1I7WWN4"/>
<sequence length="141" mass="16688">MCLTTNASILSSNKEIIILSTGLPRLLDQRMCYRRYLRSALRPELITLSQMAKQNDLWKPSKELFNDRVYTHIYNSDIKWQAAIIPKYPSLVIKECDQFDVPKHELPIMDELEKDIENYEVCNLFCIYTFYLIIEFQNTLS</sequence>
<accession>A0A1I7WWN4</accession>
<proteinExistence type="predicted"/>